<reference evidence="2" key="1">
    <citation type="journal article" date="2014" name="Front. Microbiol.">
        <title>High frequency of phylogenetically diverse reductive dehalogenase-homologous genes in deep subseafloor sedimentary metagenomes.</title>
        <authorList>
            <person name="Kawai M."/>
            <person name="Futagami T."/>
            <person name="Toyoda A."/>
            <person name="Takaki Y."/>
            <person name="Nishi S."/>
            <person name="Hori S."/>
            <person name="Arai W."/>
            <person name="Tsubouchi T."/>
            <person name="Morono Y."/>
            <person name="Uchiyama I."/>
            <person name="Ito T."/>
            <person name="Fujiyama A."/>
            <person name="Inagaki F."/>
            <person name="Takami H."/>
        </authorList>
    </citation>
    <scope>NUCLEOTIDE SEQUENCE</scope>
    <source>
        <strain evidence="2">Expedition CK06-06</strain>
    </source>
</reference>
<dbReference type="InterPro" id="IPR051786">
    <property type="entry name" value="ASN_synthetase/amidase"/>
</dbReference>
<dbReference type="InterPro" id="IPR017932">
    <property type="entry name" value="GATase_2_dom"/>
</dbReference>
<dbReference type="SUPFAM" id="SSF56235">
    <property type="entry name" value="N-terminal nucleophile aminohydrolases (Ntn hydrolases)"/>
    <property type="match status" value="1"/>
</dbReference>
<comment type="caution">
    <text evidence="2">The sequence shown here is derived from an EMBL/GenBank/DDBJ whole genome shotgun (WGS) entry which is preliminary data.</text>
</comment>
<dbReference type="Gene3D" id="3.60.20.10">
    <property type="entry name" value="Glutamine Phosphoribosylpyrophosphate, subunit 1, domain 1"/>
    <property type="match status" value="1"/>
</dbReference>
<organism evidence="2">
    <name type="scientific">marine sediment metagenome</name>
    <dbReference type="NCBI Taxonomy" id="412755"/>
    <lineage>
        <taxon>unclassified sequences</taxon>
        <taxon>metagenomes</taxon>
        <taxon>ecological metagenomes</taxon>
    </lineage>
</organism>
<dbReference type="InterPro" id="IPR029055">
    <property type="entry name" value="Ntn_hydrolases_N"/>
</dbReference>
<sequence length="153" mass="17482">HEQLPLVNARGDIVITADARIDNRVELIDILGLGGRYHSQIGDSELILAAYEKWGEECPARLLGDFAFAIWDGRRQILFCARDHFGVKPFCYYHRHGRVFVFASQVKALLTMRQVPHQINEGRIADYLVGDLEGIDKTSTYYQEVYKHPPAHT</sequence>
<protein>
    <recommendedName>
        <fullName evidence="1">Glutamine amidotransferase type-2 domain-containing protein</fullName>
    </recommendedName>
</protein>
<accession>X1DSH9</accession>
<evidence type="ECO:0000313" key="2">
    <source>
        <dbReference type="EMBL" id="GAH07934.1"/>
    </source>
</evidence>
<feature type="domain" description="Glutamine amidotransferase type-2" evidence="1">
    <location>
        <begin position="1"/>
        <end position="130"/>
    </location>
</feature>
<dbReference type="CDD" id="cd00712">
    <property type="entry name" value="AsnB"/>
    <property type="match status" value="1"/>
</dbReference>
<proteinExistence type="predicted"/>
<dbReference type="EMBL" id="BART01037476">
    <property type="protein sequence ID" value="GAH07934.1"/>
    <property type="molecule type" value="Genomic_DNA"/>
</dbReference>
<name>X1DSH9_9ZZZZ</name>
<dbReference type="Pfam" id="PF13537">
    <property type="entry name" value="GATase_7"/>
    <property type="match status" value="1"/>
</dbReference>
<dbReference type="PROSITE" id="PS51278">
    <property type="entry name" value="GATASE_TYPE_2"/>
    <property type="match status" value="1"/>
</dbReference>
<gene>
    <name evidence="2" type="ORF">S01H4_62683</name>
</gene>
<dbReference type="GO" id="GO:0005829">
    <property type="term" value="C:cytosol"/>
    <property type="evidence" value="ECO:0007669"/>
    <property type="project" value="TreeGrafter"/>
</dbReference>
<dbReference type="AlphaFoldDB" id="X1DSH9"/>
<evidence type="ECO:0000259" key="1">
    <source>
        <dbReference type="PROSITE" id="PS51278"/>
    </source>
</evidence>
<dbReference type="InterPro" id="IPR033738">
    <property type="entry name" value="AsnB_N"/>
</dbReference>
<dbReference type="PANTHER" id="PTHR43284">
    <property type="entry name" value="ASPARAGINE SYNTHETASE (GLUTAMINE-HYDROLYZING)"/>
    <property type="match status" value="1"/>
</dbReference>
<feature type="non-terminal residue" evidence="2">
    <location>
        <position position="153"/>
    </location>
</feature>
<dbReference type="PANTHER" id="PTHR43284:SF1">
    <property type="entry name" value="ASPARAGINE SYNTHETASE"/>
    <property type="match status" value="1"/>
</dbReference>
<feature type="non-terminal residue" evidence="2">
    <location>
        <position position="1"/>
    </location>
</feature>